<dbReference type="STRING" id="133412.A0A1R1XXC3"/>
<proteinExistence type="predicted"/>
<protein>
    <submittedName>
        <fullName evidence="2">Lactobacillus shifted protein</fullName>
    </submittedName>
</protein>
<accession>A0A1R1XXC3</accession>
<name>A0A1R1XXC3_9FUNG</name>
<dbReference type="InterPro" id="IPR019401">
    <property type="entry name" value="Znf_CHCC"/>
</dbReference>
<dbReference type="PANTHER" id="PTHR13156:SF0">
    <property type="entry name" value="NADH DEHYDROGENASE [UBIQUINONE] IRON-SULFUR PROTEIN 6, MITOCHONDRIAL"/>
    <property type="match status" value="1"/>
</dbReference>
<gene>
    <name evidence="2" type="ORF">AYI70_g4841</name>
</gene>
<dbReference type="EMBL" id="LSSN01001538">
    <property type="protein sequence ID" value="OMJ19245.1"/>
    <property type="molecule type" value="Genomic_DNA"/>
</dbReference>
<dbReference type="Proteomes" id="UP000187283">
    <property type="component" value="Unassembled WGS sequence"/>
</dbReference>
<dbReference type="OrthoDB" id="307899at2759"/>
<dbReference type="Pfam" id="PF10276">
    <property type="entry name" value="zf-CHCC"/>
    <property type="match status" value="1"/>
</dbReference>
<evidence type="ECO:0000259" key="1">
    <source>
        <dbReference type="Pfam" id="PF10276"/>
    </source>
</evidence>
<reference evidence="2 3" key="1">
    <citation type="submission" date="2017-01" db="EMBL/GenBank/DDBJ databases">
        <authorList>
            <person name="Mah S.A."/>
            <person name="Swanson W.J."/>
            <person name="Moy G.W."/>
            <person name="Vacquier V.D."/>
        </authorList>
    </citation>
    <scope>NUCLEOTIDE SEQUENCE [LARGE SCALE GENOMIC DNA]</scope>
    <source>
        <strain evidence="2 3">GSMNP</strain>
    </source>
</reference>
<dbReference type="AlphaFoldDB" id="A0A1R1XXC3"/>
<dbReference type="PANTHER" id="PTHR13156">
    <property type="entry name" value="NADH-UBIQUINONE OXIDOREDUCTASE 13 KD-A SUBUNIT"/>
    <property type="match status" value="1"/>
</dbReference>
<keyword evidence="3" id="KW-1185">Reference proteome</keyword>
<comment type="caution">
    <text evidence="2">The sequence shown here is derived from an EMBL/GenBank/DDBJ whole genome shotgun (WGS) entry which is preliminary data.</text>
</comment>
<evidence type="ECO:0000313" key="3">
    <source>
        <dbReference type="Proteomes" id="UP000187283"/>
    </source>
</evidence>
<sequence>MFKLARLGASTASKTRLSGLVSAKRFYVKEIKNDLKKQDSSESGDLVDLNAFKQAPNHPTVWSNEQIPREIAMTGPRFEQTDLEAQPRPLAAIDLIAKQPVRIVNGRKAYCDGEVSGSTGHPRVYINLDNPNTPATCLYCGLRFQQAHDHSHH</sequence>
<evidence type="ECO:0000313" key="2">
    <source>
        <dbReference type="EMBL" id="OMJ19245.1"/>
    </source>
</evidence>
<feature type="domain" description="Zinc finger CHCC-type" evidence="1">
    <location>
        <begin position="106"/>
        <end position="144"/>
    </location>
</feature>
<dbReference type="Gene3D" id="2.60.260.40">
    <property type="entry name" value="q5lls5 like domains"/>
    <property type="match status" value="1"/>
</dbReference>
<dbReference type="GO" id="GO:0005739">
    <property type="term" value="C:mitochondrion"/>
    <property type="evidence" value="ECO:0007669"/>
    <property type="project" value="GOC"/>
</dbReference>
<organism evidence="2 3">
    <name type="scientific">Smittium culicis</name>
    <dbReference type="NCBI Taxonomy" id="133412"/>
    <lineage>
        <taxon>Eukaryota</taxon>
        <taxon>Fungi</taxon>
        <taxon>Fungi incertae sedis</taxon>
        <taxon>Zoopagomycota</taxon>
        <taxon>Kickxellomycotina</taxon>
        <taxon>Harpellomycetes</taxon>
        <taxon>Harpellales</taxon>
        <taxon>Legeriomycetaceae</taxon>
        <taxon>Smittium</taxon>
    </lineage>
</organism>
<dbReference type="GO" id="GO:0006120">
    <property type="term" value="P:mitochondrial electron transport, NADH to ubiquinone"/>
    <property type="evidence" value="ECO:0007669"/>
    <property type="project" value="TreeGrafter"/>
</dbReference>